<evidence type="ECO:0000313" key="2">
    <source>
        <dbReference type="EMBL" id="SMX79984.1"/>
    </source>
</evidence>
<sequence>MFNPVLPYCLLGKRAILYTHSDHQPIRSADSRHTKKSLTSYPAW</sequence>
<organism evidence="2 3">
    <name type="scientific">Brevibacterium linens ATCC 9172</name>
    <dbReference type="NCBI Taxonomy" id="1255617"/>
    <lineage>
        <taxon>Bacteria</taxon>
        <taxon>Bacillati</taxon>
        <taxon>Actinomycetota</taxon>
        <taxon>Actinomycetes</taxon>
        <taxon>Micrococcales</taxon>
        <taxon>Brevibacteriaceae</taxon>
        <taxon>Brevibacterium</taxon>
    </lineage>
</organism>
<reference evidence="2 3" key="1">
    <citation type="submission" date="2017-03" db="EMBL/GenBank/DDBJ databases">
        <authorList>
            <person name="Afonso C.L."/>
            <person name="Miller P.J."/>
            <person name="Scott M.A."/>
            <person name="Spackman E."/>
            <person name="Goraichik I."/>
            <person name="Dimitrov K.M."/>
            <person name="Suarez D.L."/>
            <person name="Swayne D.E."/>
        </authorList>
    </citation>
    <scope>NUCLEOTIDE SEQUENCE [LARGE SCALE GENOMIC DNA]</scope>
    <source>
        <strain evidence="2 3">ATCC 9172</strain>
    </source>
</reference>
<accession>A0A2H1IXT9</accession>
<protein>
    <submittedName>
        <fullName evidence="2">Uncharacterized protein</fullName>
    </submittedName>
</protein>
<dbReference type="AlphaFoldDB" id="A0A2H1IXT9"/>
<dbReference type="Proteomes" id="UP000234641">
    <property type="component" value="Unassembled WGS sequence"/>
</dbReference>
<gene>
    <name evidence="2" type="ORF">BLIN9172_01550</name>
</gene>
<evidence type="ECO:0000256" key="1">
    <source>
        <dbReference type="SAM" id="MobiDB-lite"/>
    </source>
</evidence>
<evidence type="ECO:0000313" key="3">
    <source>
        <dbReference type="Proteomes" id="UP000234641"/>
    </source>
</evidence>
<proteinExistence type="predicted"/>
<name>A0A2H1IXT9_BRELN</name>
<feature type="region of interest" description="Disordered" evidence="1">
    <location>
        <begin position="25"/>
        <end position="44"/>
    </location>
</feature>
<dbReference type="EMBL" id="FXYY01000007">
    <property type="protein sequence ID" value="SMX79984.1"/>
    <property type="molecule type" value="Genomic_DNA"/>
</dbReference>